<name>A0A1D1YA03_9ARAE</name>
<evidence type="ECO:0000256" key="6">
    <source>
        <dbReference type="SAM" id="Phobius"/>
    </source>
</evidence>
<keyword evidence="4 6" id="KW-0472">Membrane</keyword>
<dbReference type="GO" id="GO:0005886">
    <property type="term" value="C:plasma membrane"/>
    <property type="evidence" value="ECO:0007669"/>
    <property type="project" value="TreeGrafter"/>
</dbReference>
<dbReference type="PANTHER" id="PTHR31234">
    <property type="entry name" value="LATE EMBRYOGENESIS ABUNDANT (LEA) HYDROXYPROLINE-RICH GLYCOPROTEIN FAMILY"/>
    <property type="match status" value="1"/>
</dbReference>
<accession>A0A1D1YA03</accession>
<evidence type="ECO:0000256" key="1">
    <source>
        <dbReference type="ARBA" id="ARBA00004167"/>
    </source>
</evidence>
<proteinExistence type="predicted"/>
<feature type="transmembrane region" description="Helical" evidence="6">
    <location>
        <begin position="83"/>
        <end position="108"/>
    </location>
</feature>
<evidence type="ECO:0000256" key="5">
    <source>
        <dbReference type="SAM" id="MobiDB-lite"/>
    </source>
</evidence>
<protein>
    <submittedName>
        <fullName evidence="8">Uncharacterized protein At1g08160</fullName>
    </submittedName>
</protein>
<gene>
    <name evidence="8" type="primary">At1g08160_2</name>
    <name evidence="8" type="ORF">g.56317</name>
</gene>
<dbReference type="GO" id="GO:0098542">
    <property type="term" value="P:defense response to other organism"/>
    <property type="evidence" value="ECO:0007669"/>
    <property type="project" value="InterPro"/>
</dbReference>
<feature type="compositionally biased region" description="Basic and acidic residues" evidence="5">
    <location>
        <begin position="1"/>
        <end position="13"/>
    </location>
</feature>
<dbReference type="PANTHER" id="PTHR31234:SF2">
    <property type="entry name" value="OS05G0199100 PROTEIN"/>
    <property type="match status" value="1"/>
</dbReference>
<evidence type="ECO:0000256" key="2">
    <source>
        <dbReference type="ARBA" id="ARBA00022692"/>
    </source>
</evidence>
<keyword evidence="2 6" id="KW-0812">Transmembrane</keyword>
<organism evidence="8">
    <name type="scientific">Anthurium amnicola</name>
    <dbReference type="NCBI Taxonomy" id="1678845"/>
    <lineage>
        <taxon>Eukaryota</taxon>
        <taxon>Viridiplantae</taxon>
        <taxon>Streptophyta</taxon>
        <taxon>Embryophyta</taxon>
        <taxon>Tracheophyta</taxon>
        <taxon>Spermatophyta</taxon>
        <taxon>Magnoliopsida</taxon>
        <taxon>Liliopsida</taxon>
        <taxon>Araceae</taxon>
        <taxon>Pothoideae</taxon>
        <taxon>Potheae</taxon>
        <taxon>Anthurium</taxon>
    </lineage>
</organism>
<keyword evidence="3 6" id="KW-1133">Transmembrane helix</keyword>
<sequence>MSERVHPGGDTPEHPAAAPGSPSKQQHPPPPEPEEKIKSPPGTYVIQVPKEQIFRVPTPETARRFKEYTRRGGRGRRSCCCCLWWTTGTLLVLSLALAAAAGVLYLVFRPRLPKYAVDGVSVKGFNLTSGNPVLSPEFDVAVRVENPNNKIGIRYRSGSSVAVSYSGVDLCSGGWPVFYQGPRNTTVVRTSLTGSGIRLSSAMDRELAGEQGRGEVPLVLTARVPVRIRVGAVTTWTITVKVRCDLVVDSLTASSKVVSTSCGVKVEI</sequence>
<evidence type="ECO:0000256" key="3">
    <source>
        <dbReference type="ARBA" id="ARBA00022989"/>
    </source>
</evidence>
<evidence type="ECO:0000313" key="8">
    <source>
        <dbReference type="EMBL" id="JAT51463.1"/>
    </source>
</evidence>
<evidence type="ECO:0000259" key="7">
    <source>
        <dbReference type="Pfam" id="PF03168"/>
    </source>
</evidence>
<dbReference type="InterPro" id="IPR004864">
    <property type="entry name" value="LEA_2"/>
</dbReference>
<dbReference type="Pfam" id="PF03168">
    <property type="entry name" value="LEA_2"/>
    <property type="match status" value="1"/>
</dbReference>
<reference evidence="8" key="1">
    <citation type="submission" date="2015-07" db="EMBL/GenBank/DDBJ databases">
        <title>Transcriptome Assembly of Anthurium amnicola.</title>
        <authorList>
            <person name="Suzuki J."/>
        </authorList>
    </citation>
    <scope>NUCLEOTIDE SEQUENCE</scope>
</reference>
<dbReference type="AlphaFoldDB" id="A0A1D1YA03"/>
<comment type="subcellular location">
    <subcellularLocation>
        <location evidence="1">Membrane</location>
        <topology evidence="1">Single-pass membrane protein</topology>
    </subcellularLocation>
</comment>
<feature type="domain" description="Late embryogenesis abundant protein LEA-2 subgroup" evidence="7">
    <location>
        <begin position="142"/>
        <end position="244"/>
    </location>
</feature>
<evidence type="ECO:0000256" key="4">
    <source>
        <dbReference type="ARBA" id="ARBA00023136"/>
    </source>
</evidence>
<dbReference type="EMBL" id="GDJX01016473">
    <property type="protein sequence ID" value="JAT51463.1"/>
    <property type="molecule type" value="Transcribed_RNA"/>
</dbReference>
<feature type="region of interest" description="Disordered" evidence="5">
    <location>
        <begin position="1"/>
        <end position="41"/>
    </location>
</feature>
<dbReference type="InterPro" id="IPR044839">
    <property type="entry name" value="NDR1-like"/>
</dbReference>